<dbReference type="SFLD" id="SFLDG01140">
    <property type="entry name" value="C2.B:_Phosphomannomutase_and_P"/>
    <property type="match status" value="1"/>
</dbReference>
<dbReference type="NCBIfam" id="TIGR00099">
    <property type="entry name" value="Cof-subfamily"/>
    <property type="match status" value="1"/>
</dbReference>
<dbReference type="EMBL" id="CP037940">
    <property type="protein sequence ID" value="QBO36661.1"/>
    <property type="molecule type" value="Genomic_DNA"/>
</dbReference>
<sequence>MNLKMIATDMDGTFLTDDKKYNVDRFREQLKFMEKKGIRFVAASGNQYQHLYDIFAPVNDQFQIDFVADNGARIFTGADLLYESPVSSEQLRRIIEWNAQNPGSLDNLIILSGAESAYVSNHATPTTLAEVSTFYAPIKQVEKLLEVPDNVFKVTFVWPDMAVEKYVIQLRNIFGEELHATGSGFGSVDLLAKEVNKAHGISRLQREYGIETADIVAFGDNDNDLEMLNYVDQGYLMPNAYKWMREQINLRALNDNNHEGVLDTIEQLLGEV</sequence>
<name>A0A4P6YV82_9LACO</name>
<evidence type="ECO:0000313" key="1">
    <source>
        <dbReference type="EMBL" id="QBO36661.1"/>
    </source>
</evidence>
<organism evidence="1 2">
    <name type="scientific">Periweissella cryptocerci</name>
    <dbReference type="NCBI Taxonomy" id="2506420"/>
    <lineage>
        <taxon>Bacteria</taxon>
        <taxon>Bacillati</taxon>
        <taxon>Bacillota</taxon>
        <taxon>Bacilli</taxon>
        <taxon>Lactobacillales</taxon>
        <taxon>Lactobacillaceae</taxon>
        <taxon>Periweissella</taxon>
    </lineage>
</organism>
<dbReference type="InterPro" id="IPR006379">
    <property type="entry name" value="HAD-SF_hydro_IIB"/>
</dbReference>
<dbReference type="SFLD" id="SFLDS00003">
    <property type="entry name" value="Haloacid_Dehalogenase"/>
    <property type="match status" value="1"/>
</dbReference>
<dbReference type="Pfam" id="PF08282">
    <property type="entry name" value="Hydrolase_3"/>
    <property type="match status" value="1"/>
</dbReference>
<accession>A0A4P6YV82</accession>
<protein>
    <submittedName>
        <fullName evidence="1">HAD family hydrolase</fullName>
    </submittedName>
</protein>
<dbReference type="AlphaFoldDB" id="A0A4P6YV82"/>
<dbReference type="NCBIfam" id="TIGR01484">
    <property type="entry name" value="HAD-SF-IIB"/>
    <property type="match status" value="1"/>
</dbReference>
<keyword evidence="2" id="KW-1185">Reference proteome</keyword>
<dbReference type="GO" id="GO:0000287">
    <property type="term" value="F:magnesium ion binding"/>
    <property type="evidence" value="ECO:0007669"/>
    <property type="project" value="TreeGrafter"/>
</dbReference>
<gene>
    <name evidence="1" type="ORF">EQG49_09415</name>
</gene>
<dbReference type="PANTHER" id="PTHR10000:SF53">
    <property type="entry name" value="5-AMINO-6-(5-PHOSPHO-D-RIBITYLAMINO)URACIL PHOSPHATASE YBJI-RELATED"/>
    <property type="match status" value="1"/>
</dbReference>
<proteinExistence type="predicted"/>
<dbReference type="Gene3D" id="3.30.1240.10">
    <property type="match status" value="1"/>
</dbReference>
<dbReference type="PROSITE" id="PS01229">
    <property type="entry name" value="COF_2"/>
    <property type="match status" value="1"/>
</dbReference>
<dbReference type="RefSeq" id="WP_133363738.1">
    <property type="nucleotide sequence ID" value="NZ_CP037940.1"/>
</dbReference>
<keyword evidence="1" id="KW-0378">Hydrolase</keyword>
<dbReference type="CDD" id="cd07518">
    <property type="entry name" value="HAD_YbiV-Like"/>
    <property type="match status" value="1"/>
</dbReference>
<reference evidence="2" key="1">
    <citation type="submission" date="2019-03" db="EMBL/GenBank/DDBJ databases">
        <title>Weissella sp. 26KH-42 Genome sequencing.</title>
        <authorList>
            <person name="Heo J."/>
            <person name="Kim S.-J."/>
            <person name="Kim J.-S."/>
            <person name="Hong S.-B."/>
            <person name="Kwon S.-W."/>
        </authorList>
    </citation>
    <scope>NUCLEOTIDE SEQUENCE [LARGE SCALE GENOMIC DNA]</scope>
    <source>
        <strain evidence="2">26KH-42</strain>
    </source>
</reference>
<dbReference type="OrthoDB" id="9814970at2"/>
<dbReference type="GO" id="GO:0016791">
    <property type="term" value="F:phosphatase activity"/>
    <property type="evidence" value="ECO:0007669"/>
    <property type="project" value="TreeGrafter"/>
</dbReference>
<dbReference type="PANTHER" id="PTHR10000">
    <property type="entry name" value="PHOSPHOSERINE PHOSPHATASE"/>
    <property type="match status" value="1"/>
</dbReference>
<dbReference type="Proteomes" id="UP000292886">
    <property type="component" value="Chromosome"/>
</dbReference>
<evidence type="ECO:0000313" key="2">
    <source>
        <dbReference type="Proteomes" id="UP000292886"/>
    </source>
</evidence>
<dbReference type="InterPro" id="IPR023214">
    <property type="entry name" value="HAD_sf"/>
</dbReference>
<dbReference type="SUPFAM" id="SSF56784">
    <property type="entry name" value="HAD-like"/>
    <property type="match status" value="1"/>
</dbReference>
<dbReference type="Gene3D" id="3.40.50.1000">
    <property type="entry name" value="HAD superfamily/HAD-like"/>
    <property type="match status" value="1"/>
</dbReference>
<dbReference type="InterPro" id="IPR036412">
    <property type="entry name" value="HAD-like_sf"/>
</dbReference>
<dbReference type="InterPro" id="IPR000150">
    <property type="entry name" value="Cof"/>
</dbReference>
<dbReference type="GO" id="GO:0005829">
    <property type="term" value="C:cytosol"/>
    <property type="evidence" value="ECO:0007669"/>
    <property type="project" value="TreeGrafter"/>
</dbReference>
<dbReference type="KEGG" id="wei:EQG49_09415"/>